<gene>
    <name evidence="9" type="ORF">KTH90_21790</name>
</gene>
<dbReference type="InterPro" id="IPR035906">
    <property type="entry name" value="MetI-like_sf"/>
</dbReference>
<proteinExistence type="inferred from homology"/>
<keyword evidence="4 7" id="KW-0812">Transmembrane</keyword>
<evidence type="ECO:0000256" key="1">
    <source>
        <dbReference type="ARBA" id="ARBA00004651"/>
    </source>
</evidence>
<evidence type="ECO:0000259" key="8">
    <source>
        <dbReference type="PROSITE" id="PS50928"/>
    </source>
</evidence>
<feature type="transmembrane region" description="Helical" evidence="7">
    <location>
        <begin position="71"/>
        <end position="92"/>
    </location>
</feature>
<comment type="similarity">
    <text evidence="7">Belongs to the binding-protein-dependent transport system permease family.</text>
</comment>
<feature type="transmembrane region" description="Helical" evidence="7">
    <location>
        <begin position="198"/>
        <end position="223"/>
    </location>
</feature>
<reference evidence="9 10" key="1">
    <citation type="submission" date="2021-06" db="EMBL/GenBank/DDBJ databases">
        <title>Description of novel taxa of the family Lachnospiraceae.</title>
        <authorList>
            <person name="Chaplin A.V."/>
            <person name="Sokolova S.R."/>
            <person name="Pikina A.P."/>
            <person name="Korzhanova M."/>
            <person name="Belova V."/>
            <person name="Korostin D."/>
            <person name="Efimov B.A."/>
        </authorList>
    </citation>
    <scope>NUCLEOTIDE SEQUENCE [LARGE SCALE GENOMIC DNA]</scope>
    <source>
        <strain evidence="9 10">ASD4241</strain>
    </source>
</reference>
<feature type="transmembrane region" description="Helical" evidence="7">
    <location>
        <begin position="104"/>
        <end position="124"/>
    </location>
</feature>
<dbReference type="InterPro" id="IPR000515">
    <property type="entry name" value="MetI-like"/>
</dbReference>
<keyword evidence="5 7" id="KW-1133">Transmembrane helix</keyword>
<feature type="domain" description="ABC transmembrane type-1" evidence="8">
    <location>
        <begin position="67"/>
        <end position="279"/>
    </location>
</feature>
<keyword evidence="10" id="KW-1185">Reference proteome</keyword>
<evidence type="ECO:0000313" key="10">
    <source>
        <dbReference type="Proteomes" id="UP001314681"/>
    </source>
</evidence>
<dbReference type="PANTHER" id="PTHR30193:SF37">
    <property type="entry name" value="INNER MEMBRANE ABC TRANSPORTER PERMEASE PROTEIN YCJO"/>
    <property type="match status" value="1"/>
</dbReference>
<feature type="transmembrane region" description="Helical" evidence="7">
    <location>
        <begin position="12"/>
        <end position="36"/>
    </location>
</feature>
<dbReference type="CDD" id="cd06261">
    <property type="entry name" value="TM_PBP2"/>
    <property type="match status" value="1"/>
</dbReference>
<evidence type="ECO:0000256" key="4">
    <source>
        <dbReference type="ARBA" id="ARBA00022692"/>
    </source>
</evidence>
<evidence type="ECO:0000256" key="3">
    <source>
        <dbReference type="ARBA" id="ARBA00022475"/>
    </source>
</evidence>
<comment type="subcellular location">
    <subcellularLocation>
        <location evidence="1 7">Cell membrane</location>
        <topology evidence="1 7">Multi-pass membrane protein</topology>
    </subcellularLocation>
</comment>
<evidence type="ECO:0000256" key="2">
    <source>
        <dbReference type="ARBA" id="ARBA00022448"/>
    </source>
</evidence>
<organism evidence="9 10">
    <name type="scientific">Diplocloster modestus</name>
    <dbReference type="NCBI Taxonomy" id="2850322"/>
    <lineage>
        <taxon>Bacteria</taxon>
        <taxon>Bacillati</taxon>
        <taxon>Bacillota</taxon>
        <taxon>Clostridia</taxon>
        <taxon>Lachnospirales</taxon>
        <taxon>Lachnospiraceae</taxon>
        <taxon>Diplocloster</taxon>
    </lineage>
</organism>
<dbReference type="SUPFAM" id="SSF161098">
    <property type="entry name" value="MetI-like"/>
    <property type="match status" value="1"/>
</dbReference>
<feature type="transmembrane region" description="Helical" evidence="7">
    <location>
        <begin position="258"/>
        <end position="278"/>
    </location>
</feature>
<name>A0ABS6KDN4_9FIRM</name>
<protein>
    <submittedName>
        <fullName evidence="9">Sugar ABC transporter permease</fullName>
    </submittedName>
</protein>
<evidence type="ECO:0000256" key="6">
    <source>
        <dbReference type="ARBA" id="ARBA00023136"/>
    </source>
</evidence>
<keyword evidence="2 7" id="KW-0813">Transport</keyword>
<keyword evidence="3" id="KW-1003">Cell membrane</keyword>
<sequence>MKWKKERPYMLFLVPAVLVYSVFLILPMLLSFYYALTDWDGLAVDMNFIGLRNFTYMFQDEGFRIAIRNTLIFVVMDIVIQNLLGLAFALLLECKIKTKNLLRAFYFIPVIMAPIVVSFIWTYLYRYDGGLFNTLLGFLGIGSVDYIGNPQYAIYFVILSEIWQWFSYRMIIYVAGLKNIPGELYEAAHMDGAGKIKSFFHVTVPMLIPSISINVMLCTIGALKQFDIVFTMTQGGPGYATEVITTKIYREAFSNMDMGYGTAIGVVLFAFILVVTILQNRFFNSREVEI</sequence>
<dbReference type="Proteomes" id="UP001314681">
    <property type="component" value="Unassembled WGS sequence"/>
</dbReference>
<keyword evidence="6 7" id="KW-0472">Membrane</keyword>
<evidence type="ECO:0000256" key="5">
    <source>
        <dbReference type="ARBA" id="ARBA00022989"/>
    </source>
</evidence>
<dbReference type="PANTHER" id="PTHR30193">
    <property type="entry name" value="ABC TRANSPORTER PERMEASE PROTEIN"/>
    <property type="match status" value="1"/>
</dbReference>
<comment type="caution">
    <text evidence="9">The sequence shown here is derived from an EMBL/GenBank/DDBJ whole genome shotgun (WGS) entry which is preliminary data.</text>
</comment>
<dbReference type="PROSITE" id="PS50928">
    <property type="entry name" value="ABC_TM1"/>
    <property type="match status" value="1"/>
</dbReference>
<evidence type="ECO:0000313" key="9">
    <source>
        <dbReference type="EMBL" id="MBU9728626.1"/>
    </source>
</evidence>
<dbReference type="EMBL" id="JAHQCX010000021">
    <property type="protein sequence ID" value="MBU9728626.1"/>
    <property type="molecule type" value="Genomic_DNA"/>
</dbReference>
<accession>A0ABS6KDN4</accession>
<dbReference type="Gene3D" id="1.10.3720.10">
    <property type="entry name" value="MetI-like"/>
    <property type="match status" value="1"/>
</dbReference>
<dbReference type="Pfam" id="PF00528">
    <property type="entry name" value="BPD_transp_1"/>
    <property type="match status" value="1"/>
</dbReference>
<evidence type="ECO:0000256" key="7">
    <source>
        <dbReference type="RuleBase" id="RU363032"/>
    </source>
</evidence>
<dbReference type="InterPro" id="IPR051393">
    <property type="entry name" value="ABC_transporter_permease"/>
</dbReference>
<dbReference type="RefSeq" id="WP_238727477.1">
    <property type="nucleotide sequence ID" value="NZ_JAHQCX010000021.1"/>
</dbReference>